<protein>
    <recommendedName>
        <fullName evidence="4">K Homology domain-containing protein</fullName>
    </recommendedName>
</protein>
<dbReference type="AlphaFoldDB" id="A0A1Y2CCW1"/>
<dbReference type="InterPro" id="IPR004087">
    <property type="entry name" value="KH_dom"/>
</dbReference>
<feature type="domain" description="K Homology" evidence="4">
    <location>
        <begin position="55"/>
        <end position="125"/>
    </location>
</feature>
<dbReference type="OrthoDB" id="442947at2759"/>
<feature type="region of interest" description="Disordered" evidence="3">
    <location>
        <begin position="1"/>
        <end position="46"/>
    </location>
</feature>
<evidence type="ECO:0000259" key="4">
    <source>
        <dbReference type="SMART" id="SM00322"/>
    </source>
</evidence>
<evidence type="ECO:0000313" key="6">
    <source>
        <dbReference type="Proteomes" id="UP000193642"/>
    </source>
</evidence>
<gene>
    <name evidence="5" type="ORF">BCR33DRAFT_850253</name>
</gene>
<keyword evidence="1" id="KW-0677">Repeat</keyword>
<keyword evidence="2" id="KW-0694">RNA-binding</keyword>
<evidence type="ECO:0000256" key="3">
    <source>
        <dbReference type="SAM" id="MobiDB-lite"/>
    </source>
</evidence>
<dbReference type="SUPFAM" id="SSF54791">
    <property type="entry name" value="Eukaryotic type KH-domain (KH-domain type I)"/>
    <property type="match status" value="3"/>
</dbReference>
<evidence type="ECO:0000256" key="1">
    <source>
        <dbReference type="ARBA" id="ARBA00022737"/>
    </source>
</evidence>
<evidence type="ECO:0000256" key="2">
    <source>
        <dbReference type="PROSITE-ProRule" id="PRU00117"/>
    </source>
</evidence>
<dbReference type="InterPro" id="IPR036612">
    <property type="entry name" value="KH_dom_type_1_sf"/>
</dbReference>
<dbReference type="EMBL" id="MCGO01000021">
    <property type="protein sequence ID" value="ORY44737.1"/>
    <property type="molecule type" value="Genomic_DNA"/>
</dbReference>
<name>A0A1Y2CCW1_9FUNG</name>
<dbReference type="Proteomes" id="UP000193642">
    <property type="component" value="Unassembled WGS sequence"/>
</dbReference>
<comment type="caution">
    <text evidence="5">The sequence shown here is derived from an EMBL/GenBank/DDBJ whole genome shotgun (WGS) entry which is preliminary data.</text>
</comment>
<dbReference type="Gene3D" id="3.30.310.210">
    <property type="match status" value="1"/>
</dbReference>
<accession>A0A1Y2CCW1</accession>
<dbReference type="Pfam" id="PF00013">
    <property type="entry name" value="KH_1"/>
    <property type="match status" value="2"/>
</dbReference>
<dbReference type="PANTHER" id="PTHR10288">
    <property type="entry name" value="KH DOMAIN CONTAINING RNA BINDING PROTEIN"/>
    <property type="match status" value="1"/>
</dbReference>
<dbReference type="InterPro" id="IPR004088">
    <property type="entry name" value="KH_dom_type_1"/>
</dbReference>
<keyword evidence="6" id="KW-1185">Reference proteome</keyword>
<dbReference type="STRING" id="329046.A0A1Y2CCW1"/>
<sequence>MSDSLSHSPDRKRSLEDESASDSESRNGRNKRQAVAEAAGDGERPVEVAVDDAAKHMTMRAIVSMKEAGMIIGKSGKNVADIRDSSGARVTVSENVPGAGERILTIVGPLDTVAKFLKGICLCATKIVEEQPSSGMRMSNRASAMKILIPHIRMGSIIGKAGILPHSTERIVIVAGVIDSIHIATYHIGAFLQSTLKSLKELCCTSPSRIITGQSAPRGAGGAGASSAAGPRHAQMPQPGAMYGQMPGNPYYPGMPAAGSAYAPYGVMPGAPGAAGGVGPMTPMMPGGAVSVQQIYIPNEMVGAIIGKGGSKINEIRTRTGCNIKIADPVVGATERLITVTGVPEANSMALYMLYQRLEMEKQKVRQ</sequence>
<dbReference type="SMART" id="SM00322">
    <property type="entry name" value="KH"/>
    <property type="match status" value="2"/>
</dbReference>
<evidence type="ECO:0000313" key="5">
    <source>
        <dbReference type="EMBL" id="ORY44737.1"/>
    </source>
</evidence>
<reference evidence="5 6" key="1">
    <citation type="submission" date="2016-07" db="EMBL/GenBank/DDBJ databases">
        <title>Pervasive Adenine N6-methylation of Active Genes in Fungi.</title>
        <authorList>
            <consortium name="DOE Joint Genome Institute"/>
            <person name="Mondo S.J."/>
            <person name="Dannebaum R.O."/>
            <person name="Kuo R.C."/>
            <person name="Labutti K."/>
            <person name="Haridas S."/>
            <person name="Kuo A."/>
            <person name="Salamov A."/>
            <person name="Ahrendt S.R."/>
            <person name="Lipzen A."/>
            <person name="Sullivan W."/>
            <person name="Andreopoulos W.B."/>
            <person name="Clum A."/>
            <person name="Lindquist E."/>
            <person name="Daum C."/>
            <person name="Ramamoorthy G.K."/>
            <person name="Gryganskyi A."/>
            <person name="Culley D."/>
            <person name="Magnuson J.K."/>
            <person name="James T.Y."/>
            <person name="O'Malley M.A."/>
            <person name="Stajich J.E."/>
            <person name="Spatafora J.W."/>
            <person name="Visel A."/>
            <person name="Grigoriev I.V."/>
        </authorList>
    </citation>
    <scope>NUCLEOTIDE SEQUENCE [LARGE SCALE GENOMIC DNA]</scope>
    <source>
        <strain evidence="5 6">JEL800</strain>
    </source>
</reference>
<dbReference type="GO" id="GO:0003723">
    <property type="term" value="F:RNA binding"/>
    <property type="evidence" value="ECO:0007669"/>
    <property type="project" value="UniProtKB-UniRule"/>
</dbReference>
<dbReference type="Gene3D" id="3.30.1370.10">
    <property type="entry name" value="K Homology domain, type 1"/>
    <property type="match status" value="1"/>
</dbReference>
<dbReference type="CDD" id="cd22439">
    <property type="entry name" value="KH-I_PCBP_rpt3"/>
    <property type="match status" value="1"/>
</dbReference>
<feature type="region of interest" description="Disordered" evidence="3">
    <location>
        <begin position="214"/>
        <end position="238"/>
    </location>
</feature>
<organism evidence="5 6">
    <name type="scientific">Rhizoclosmatium globosum</name>
    <dbReference type="NCBI Taxonomy" id="329046"/>
    <lineage>
        <taxon>Eukaryota</taxon>
        <taxon>Fungi</taxon>
        <taxon>Fungi incertae sedis</taxon>
        <taxon>Chytridiomycota</taxon>
        <taxon>Chytridiomycota incertae sedis</taxon>
        <taxon>Chytridiomycetes</taxon>
        <taxon>Chytridiales</taxon>
        <taxon>Chytriomycetaceae</taxon>
        <taxon>Rhizoclosmatium</taxon>
    </lineage>
</organism>
<dbReference type="PROSITE" id="PS50084">
    <property type="entry name" value="KH_TYPE_1"/>
    <property type="match status" value="2"/>
</dbReference>
<feature type="domain" description="K Homology" evidence="4">
    <location>
        <begin position="289"/>
        <end position="359"/>
    </location>
</feature>
<proteinExistence type="predicted"/>